<proteinExistence type="predicted"/>
<feature type="non-terminal residue" evidence="1">
    <location>
        <position position="1"/>
    </location>
</feature>
<dbReference type="Gene3D" id="3.40.50.720">
    <property type="entry name" value="NAD(P)-binding Rossmann-like Domain"/>
    <property type="match status" value="1"/>
</dbReference>
<organism evidence="1 2">
    <name type="scientific">Armillaria novae-zelandiae</name>
    <dbReference type="NCBI Taxonomy" id="153914"/>
    <lineage>
        <taxon>Eukaryota</taxon>
        <taxon>Fungi</taxon>
        <taxon>Dikarya</taxon>
        <taxon>Basidiomycota</taxon>
        <taxon>Agaricomycotina</taxon>
        <taxon>Agaricomycetes</taxon>
        <taxon>Agaricomycetidae</taxon>
        <taxon>Agaricales</taxon>
        <taxon>Marasmiineae</taxon>
        <taxon>Physalacriaceae</taxon>
        <taxon>Armillaria</taxon>
    </lineage>
</organism>
<evidence type="ECO:0000313" key="1">
    <source>
        <dbReference type="EMBL" id="KAK0489412.1"/>
    </source>
</evidence>
<feature type="non-terminal residue" evidence="1">
    <location>
        <position position="68"/>
    </location>
</feature>
<evidence type="ECO:0000313" key="2">
    <source>
        <dbReference type="Proteomes" id="UP001175227"/>
    </source>
</evidence>
<dbReference type="Proteomes" id="UP001175227">
    <property type="component" value="Unassembled WGS sequence"/>
</dbReference>
<dbReference type="AlphaFoldDB" id="A0AA39PRW9"/>
<dbReference type="InterPro" id="IPR036291">
    <property type="entry name" value="NAD(P)-bd_dom_sf"/>
</dbReference>
<dbReference type="EMBL" id="JAUEPR010000002">
    <property type="protein sequence ID" value="KAK0489412.1"/>
    <property type="molecule type" value="Genomic_DNA"/>
</dbReference>
<sequence length="68" mass="7524">YGSTSEIAAHPNVDFVAVSVRSPNHYDALILVLDAGKDFFIKWLAGRYTKVTLEFAEKAHAKGLRSMV</sequence>
<protein>
    <submittedName>
        <fullName evidence="1">Uncharacterized protein</fullName>
    </submittedName>
</protein>
<accession>A0AA39PRW9</accession>
<reference evidence="1" key="1">
    <citation type="submission" date="2023-06" db="EMBL/GenBank/DDBJ databases">
        <authorList>
            <consortium name="Lawrence Berkeley National Laboratory"/>
            <person name="Ahrendt S."/>
            <person name="Sahu N."/>
            <person name="Indic B."/>
            <person name="Wong-Bajracharya J."/>
            <person name="Merenyi Z."/>
            <person name="Ke H.-M."/>
            <person name="Monk M."/>
            <person name="Kocsube S."/>
            <person name="Drula E."/>
            <person name="Lipzen A."/>
            <person name="Balint B."/>
            <person name="Henrissat B."/>
            <person name="Andreopoulos B."/>
            <person name="Martin F.M."/>
            <person name="Harder C.B."/>
            <person name="Rigling D."/>
            <person name="Ford K.L."/>
            <person name="Foster G.D."/>
            <person name="Pangilinan J."/>
            <person name="Papanicolaou A."/>
            <person name="Barry K."/>
            <person name="LaButti K."/>
            <person name="Viragh M."/>
            <person name="Koriabine M."/>
            <person name="Yan M."/>
            <person name="Riley R."/>
            <person name="Champramary S."/>
            <person name="Plett K.L."/>
            <person name="Tsai I.J."/>
            <person name="Slot J."/>
            <person name="Sipos G."/>
            <person name="Plett J."/>
            <person name="Nagy L.G."/>
            <person name="Grigoriev I.V."/>
        </authorList>
    </citation>
    <scope>NUCLEOTIDE SEQUENCE</scope>
    <source>
        <strain evidence="1">ICMP 16352</strain>
    </source>
</reference>
<name>A0AA39PRW9_9AGAR</name>
<gene>
    <name evidence="1" type="ORF">IW261DRAFT_1290919</name>
</gene>
<comment type="caution">
    <text evidence="1">The sequence shown here is derived from an EMBL/GenBank/DDBJ whole genome shotgun (WGS) entry which is preliminary data.</text>
</comment>
<keyword evidence="2" id="KW-1185">Reference proteome</keyword>
<dbReference type="SUPFAM" id="SSF51735">
    <property type="entry name" value="NAD(P)-binding Rossmann-fold domains"/>
    <property type="match status" value="1"/>
</dbReference>